<sequence>MLLRISKNLFYVFLIFICHCLHEQREFERNTILREIPTNHETRRRYSSTNESKMNNAVSARCHRVGATIICLHSLYENFILLRYFCTELSSRGRSAFRKSSSNRSTTALQYFKMQC</sequence>
<organism evidence="2 3">
    <name type="scientific">Trichogramma brassicae</name>
    <dbReference type="NCBI Taxonomy" id="86971"/>
    <lineage>
        <taxon>Eukaryota</taxon>
        <taxon>Metazoa</taxon>
        <taxon>Ecdysozoa</taxon>
        <taxon>Arthropoda</taxon>
        <taxon>Hexapoda</taxon>
        <taxon>Insecta</taxon>
        <taxon>Pterygota</taxon>
        <taxon>Neoptera</taxon>
        <taxon>Endopterygota</taxon>
        <taxon>Hymenoptera</taxon>
        <taxon>Apocrita</taxon>
        <taxon>Proctotrupomorpha</taxon>
        <taxon>Chalcidoidea</taxon>
        <taxon>Trichogrammatidae</taxon>
        <taxon>Trichogramma</taxon>
    </lineage>
</organism>
<reference evidence="2 3" key="1">
    <citation type="submission" date="2020-02" db="EMBL/GenBank/DDBJ databases">
        <authorList>
            <person name="Ferguson B K."/>
        </authorList>
    </citation>
    <scope>NUCLEOTIDE SEQUENCE [LARGE SCALE GENOMIC DNA]</scope>
</reference>
<protein>
    <recommendedName>
        <fullName evidence="4">Secreted protein</fullName>
    </recommendedName>
</protein>
<evidence type="ECO:0000256" key="1">
    <source>
        <dbReference type="SAM" id="SignalP"/>
    </source>
</evidence>
<proteinExistence type="predicted"/>
<keyword evidence="1" id="KW-0732">Signal</keyword>
<evidence type="ECO:0008006" key="4">
    <source>
        <dbReference type="Google" id="ProtNLM"/>
    </source>
</evidence>
<dbReference type="AlphaFoldDB" id="A0A6H5IUS3"/>
<dbReference type="EMBL" id="CADCXV010001154">
    <property type="protein sequence ID" value="CAB0042100.1"/>
    <property type="molecule type" value="Genomic_DNA"/>
</dbReference>
<gene>
    <name evidence="2" type="ORF">TBRA_LOCUS13741</name>
</gene>
<name>A0A6H5IUS3_9HYME</name>
<evidence type="ECO:0000313" key="3">
    <source>
        <dbReference type="Proteomes" id="UP000479190"/>
    </source>
</evidence>
<evidence type="ECO:0000313" key="2">
    <source>
        <dbReference type="EMBL" id="CAB0042100.1"/>
    </source>
</evidence>
<dbReference type="Proteomes" id="UP000479190">
    <property type="component" value="Unassembled WGS sequence"/>
</dbReference>
<feature type="signal peptide" evidence="1">
    <location>
        <begin position="1"/>
        <end position="20"/>
    </location>
</feature>
<feature type="chain" id="PRO_5026326667" description="Secreted protein" evidence="1">
    <location>
        <begin position="21"/>
        <end position="116"/>
    </location>
</feature>
<feature type="non-terminal residue" evidence="2">
    <location>
        <position position="116"/>
    </location>
</feature>
<accession>A0A6H5IUS3</accession>
<keyword evidence="3" id="KW-1185">Reference proteome</keyword>